<evidence type="ECO:0000259" key="2">
    <source>
        <dbReference type="Pfam" id="PF00487"/>
    </source>
</evidence>
<sequence length="352" mass="42104">MKKITSPNKIDDEIKSRLKNWKEIIENYKIPDNTKAVMQIITSFIPFIALWVLMYYSLSWSIWITLGLGVINGFFLVRIFIIQHDCGHQSFLTSKRWNEIVGWTCSIFSSLPFKYWAKVHNFHHAHSGQLETRDIGDVPFKTTNEFRSMSKWGKFKYRLLRTPLVLFVISPIYYFAISNRLGVEWKAVKRVSLKMLFKNNFLIAAVYIGLAWLIGWKEFFLIQFMLIFVFAVIAFWFFYIQHQHEFSYKHWKKNWDFLVSAIRGSTYYKLPKPLQWLTGNIGIHHIHHLSASIPNYNLPKALKEHKILSEYVTVVRIKDTFKILKSKLWDEELEKMLSFKEYYQLERMRMAR</sequence>
<feature type="transmembrane region" description="Helical" evidence="1">
    <location>
        <begin position="60"/>
        <end position="80"/>
    </location>
</feature>
<keyword evidence="4" id="KW-1185">Reference proteome</keyword>
<feature type="transmembrane region" description="Helical" evidence="1">
    <location>
        <begin position="196"/>
        <end position="214"/>
    </location>
</feature>
<evidence type="ECO:0000313" key="3">
    <source>
        <dbReference type="EMBL" id="GLR18173.1"/>
    </source>
</evidence>
<feature type="transmembrane region" description="Helical" evidence="1">
    <location>
        <begin position="159"/>
        <end position="176"/>
    </location>
</feature>
<reference evidence="3" key="2">
    <citation type="submission" date="2023-01" db="EMBL/GenBank/DDBJ databases">
        <title>Draft genome sequence of Portibacter lacus strain NBRC 108769.</title>
        <authorList>
            <person name="Sun Q."/>
            <person name="Mori K."/>
        </authorList>
    </citation>
    <scope>NUCLEOTIDE SEQUENCE</scope>
    <source>
        <strain evidence="3">NBRC 108769</strain>
    </source>
</reference>
<feature type="domain" description="Fatty acid desaturase" evidence="2">
    <location>
        <begin position="63"/>
        <end position="306"/>
    </location>
</feature>
<protein>
    <submittedName>
        <fullName evidence="3">Fatty acid desaturase</fullName>
    </submittedName>
</protein>
<dbReference type="GO" id="GO:0006629">
    <property type="term" value="P:lipid metabolic process"/>
    <property type="evidence" value="ECO:0007669"/>
    <property type="project" value="InterPro"/>
</dbReference>
<name>A0AA37SNT8_9BACT</name>
<evidence type="ECO:0000256" key="1">
    <source>
        <dbReference type="SAM" id="Phobius"/>
    </source>
</evidence>
<dbReference type="AlphaFoldDB" id="A0AA37SNT8"/>
<dbReference type="Pfam" id="PF00487">
    <property type="entry name" value="FA_desaturase"/>
    <property type="match status" value="1"/>
</dbReference>
<dbReference type="GO" id="GO:0016020">
    <property type="term" value="C:membrane"/>
    <property type="evidence" value="ECO:0007669"/>
    <property type="project" value="TreeGrafter"/>
</dbReference>
<dbReference type="RefSeq" id="WP_235294397.1">
    <property type="nucleotide sequence ID" value="NZ_BSOH01000015.1"/>
</dbReference>
<dbReference type="InterPro" id="IPR012171">
    <property type="entry name" value="Fatty_acid_desaturase"/>
</dbReference>
<organism evidence="3 4">
    <name type="scientific">Portibacter lacus</name>
    <dbReference type="NCBI Taxonomy" id="1099794"/>
    <lineage>
        <taxon>Bacteria</taxon>
        <taxon>Pseudomonadati</taxon>
        <taxon>Bacteroidota</taxon>
        <taxon>Saprospiria</taxon>
        <taxon>Saprospirales</taxon>
        <taxon>Haliscomenobacteraceae</taxon>
        <taxon>Portibacter</taxon>
    </lineage>
</organism>
<proteinExistence type="predicted"/>
<evidence type="ECO:0000313" key="4">
    <source>
        <dbReference type="Proteomes" id="UP001156666"/>
    </source>
</evidence>
<keyword evidence="1" id="KW-0812">Transmembrane</keyword>
<keyword evidence="1" id="KW-0472">Membrane</keyword>
<dbReference type="CDD" id="cd03507">
    <property type="entry name" value="Delta12-FADS-like"/>
    <property type="match status" value="1"/>
</dbReference>
<reference evidence="3" key="1">
    <citation type="journal article" date="2014" name="Int. J. Syst. Evol. Microbiol.">
        <title>Complete genome sequence of Corynebacterium casei LMG S-19264T (=DSM 44701T), isolated from a smear-ripened cheese.</title>
        <authorList>
            <consortium name="US DOE Joint Genome Institute (JGI-PGF)"/>
            <person name="Walter F."/>
            <person name="Albersmeier A."/>
            <person name="Kalinowski J."/>
            <person name="Ruckert C."/>
        </authorList>
    </citation>
    <scope>NUCLEOTIDE SEQUENCE</scope>
    <source>
        <strain evidence="3">NBRC 108769</strain>
    </source>
</reference>
<dbReference type="InterPro" id="IPR005804">
    <property type="entry name" value="FA_desaturase_dom"/>
</dbReference>
<feature type="transmembrane region" description="Helical" evidence="1">
    <location>
        <begin position="36"/>
        <end position="54"/>
    </location>
</feature>
<gene>
    <name evidence="3" type="primary">des</name>
    <name evidence="3" type="ORF">GCM10007940_27880</name>
</gene>
<accession>A0AA37SNT8</accession>
<dbReference type="PANTHER" id="PTHR19353">
    <property type="entry name" value="FATTY ACID DESATURASE 2"/>
    <property type="match status" value="1"/>
</dbReference>
<comment type="caution">
    <text evidence="3">The sequence shown here is derived from an EMBL/GenBank/DDBJ whole genome shotgun (WGS) entry which is preliminary data.</text>
</comment>
<dbReference type="EMBL" id="BSOH01000015">
    <property type="protein sequence ID" value="GLR18173.1"/>
    <property type="molecule type" value="Genomic_DNA"/>
</dbReference>
<feature type="transmembrane region" description="Helical" evidence="1">
    <location>
        <begin position="220"/>
        <end position="240"/>
    </location>
</feature>
<keyword evidence="1" id="KW-1133">Transmembrane helix</keyword>
<dbReference type="GO" id="GO:0016717">
    <property type="term" value="F:oxidoreductase activity, acting on paired donors, with oxidation of a pair of donors resulting in the reduction of molecular oxygen to two molecules of water"/>
    <property type="evidence" value="ECO:0007669"/>
    <property type="project" value="TreeGrafter"/>
</dbReference>
<dbReference type="Proteomes" id="UP001156666">
    <property type="component" value="Unassembled WGS sequence"/>
</dbReference>
<dbReference type="PANTHER" id="PTHR19353:SF73">
    <property type="entry name" value="FATTY ACID DESATURASE"/>
    <property type="match status" value="1"/>
</dbReference>